<dbReference type="EMBL" id="FNQR01000012">
    <property type="protein sequence ID" value="SEA99808.1"/>
    <property type="molecule type" value="Genomic_DNA"/>
</dbReference>
<protein>
    <submittedName>
        <fullName evidence="3">Nucleotide-binding universal stress protein, UspA family</fullName>
    </submittedName>
</protein>
<dbReference type="STRING" id="571932.SAMN05421743_11281"/>
<dbReference type="InterPro" id="IPR006015">
    <property type="entry name" value="Universal_stress_UspA"/>
</dbReference>
<dbReference type="PANTHER" id="PTHR31964">
    <property type="entry name" value="ADENINE NUCLEOTIDE ALPHA HYDROLASES-LIKE SUPERFAMILY PROTEIN"/>
    <property type="match status" value="1"/>
</dbReference>
<dbReference type="AlphaFoldDB" id="A0A1H4FT06"/>
<dbReference type="InterPro" id="IPR006016">
    <property type="entry name" value="UspA"/>
</dbReference>
<evidence type="ECO:0000313" key="3">
    <source>
        <dbReference type="EMBL" id="SEA99808.1"/>
    </source>
</evidence>
<dbReference type="Proteomes" id="UP000198584">
    <property type="component" value="Unassembled WGS sequence"/>
</dbReference>
<dbReference type="Gene3D" id="3.40.50.620">
    <property type="entry name" value="HUPs"/>
    <property type="match status" value="1"/>
</dbReference>
<dbReference type="PANTHER" id="PTHR31964:SF113">
    <property type="entry name" value="USPA DOMAIN-CONTAINING PROTEIN"/>
    <property type="match status" value="1"/>
</dbReference>
<sequence>MKKKYLVPVDGSDHSLRALEYAIEHAKETGSGILLVHVQPEYNTHNIRRFITKEQIKEYQQEMAEEAFRATEPLLAQSDVPAEKVMLTGIASDEICRLARTEKVKGIIMGSRGLGRVKGSVLGSISYSVLHTADVPVTVVP</sequence>
<name>A0A1H4FT06_9BACI</name>
<evidence type="ECO:0000259" key="2">
    <source>
        <dbReference type="Pfam" id="PF00582"/>
    </source>
</evidence>
<dbReference type="SUPFAM" id="SSF52402">
    <property type="entry name" value="Adenine nucleotide alpha hydrolases-like"/>
    <property type="match status" value="1"/>
</dbReference>
<dbReference type="InterPro" id="IPR014729">
    <property type="entry name" value="Rossmann-like_a/b/a_fold"/>
</dbReference>
<dbReference type="OrthoDB" id="9777884at2"/>
<comment type="similarity">
    <text evidence="1">Belongs to the universal stress protein A family.</text>
</comment>
<dbReference type="Pfam" id="PF00582">
    <property type="entry name" value="Usp"/>
    <property type="match status" value="1"/>
</dbReference>
<evidence type="ECO:0000256" key="1">
    <source>
        <dbReference type="ARBA" id="ARBA00008791"/>
    </source>
</evidence>
<dbReference type="CDD" id="cd00293">
    <property type="entry name" value="USP-like"/>
    <property type="match status" value="1"/>
</dbReference>
<feature type="domain" description="UspA" evidence="2">
    <location>
        <begin position="3"/>
        <end position="141"/>
    </location>
</feature>
<proteinExistence type="inferred from homology"/>
<dbReference type="RefSeq" id="WP_093045672.1">
    <property type="nucleotide sequence ID" value="NZ_FNQR01000012.1"/>
</dbReference>
<accession>A0A1H4FT06</accession>
<organism evidence="3 4">
    <name type="scientific">Thalassobacillus cyri</name>
    <dbReference type="NCBI Taxonomy" id="571932"/>
    <lineage>
        <taxon>Bacteria</taxon>
        <taxon>Bacillati</taxon>
        <taxon>Bacillota</taxon>
        <taxon>Bacilli</taxon>
        <taxon>Bacillales</taxon>
        <taxon>Bacillaceae</taxon>
        <taxon>Thalassobacillus</taxon>
    </lineage>
</organism>
<dbReference type="PRINTS" id="PR01438">
    <property type="entry name" value="UNVRSLSTRESS"/>
</dbReference>
<evidence type="ECO:0000313" key="4">
    <source>
        <dbReference type="Proteomes" id="UP000198584"/>
    </source>
</evidence>
<keyword evidence="4" id="KW-1185">Reference proteome</keyword>
<reference evidence="3 4" key="1">
    <citation type="submission" date="2016-10" db="EMBL/GenBank/DDBJ databases">
        <authorList>
            <person name="de Groot N.N."/>
        </authorList>
    </citation>
    <scope>NUCLEOTIDE SEQUENCE [LARGE SCALE GENOMIC DNA]</scope>
    <source>
        <strain evidence="3 4">CCM7597</strain>
    </source>
</reference>
<gene>
    <name evidence="3" type="ORF">SAMN05421743_11281</name>
</gene>